<proteinExistence type="predicted"/>
<feature type="domain" description="Rieske" evidence="3">
    <location>
        <begin position="42"/>
        <end position="138"/>
    </location>
</feature>
<organism evidence="4 5">
    <name type="scientific">Craurococcus roseus</name>
    <dbReference type="NCBI Taxonomy" id="77585"/>
    <lineage>
        <taxon>Bacteria</taxon>
        <taxon>Pseudomonadati</taxon>
        <taxon>Pseudomonadota</taxon>
        <taxon>Alphaproteobacteria</taxon>
        <taxon>Acetobacterales</taxon>
        <taxon>Acetobacteraceae</taxon>
        <taxon>Craurococcus</taxon>
    </lineage>
</organism>
<dbReference type="InterPro" id="IPR036249">
    <property type="entry name" value="Thioredoxin-like_sf"/>
</dbReference>
<dbReference type="Gene3D" id="3.40.30.10">
    <property type="entry name" value="Glutaredoxin"/>
    <property type="match status" value="1"/>
</dbReference>
<dbReference type="RefSeq" id="WP_343894768.1">
    <property type="nucleotide sequence ID" value="NZ_BAAAFZ010000017.1"/>
</dbReference>
<dbReference type="InterPro" id="IPR012336">
    <property type="entry name" value="Thioredoxin-like_fold"/>
</dbReference>
<feature type="chain" id="PRO_5046727261" evidence="2">
    <location>
        <begin position="30"/>
        <end position="227"/>
    </location>
</feature>
<dbReference type="Proteomes" id="UP001501588">
    <property type="component" value="Unassembled WGS sequence"/>
</dbReference>
<dbReference type="SUPFAM" id="SSF52833">
    <property type="entry name" value="Thioredoxin-like"/>
    <property type="match status" value="1"/>
</dbReference>
<accession>A0ABP3Q310</accession>
<feature type="region of interest" description="Disordered" evidence="1">
    <location>
        <begin position="195"/>
        <end position="227"/>
    </location>
</feature>
<feature type="signal peptide" evidence="2">
    <location>
        <begin position="1"/>
        <end position="29"/>
    </location>
</feature>
<comment type="caution">
    <text evidence="4">The sequence shown here is derived from an EMBL/GenBank/DDBJ whole genome shotgun (WGS) entry which is preliminary data.</text>
</comment>
<feature type="compositionally biased region" description="Low complexity" evidence="1">
    <location>
        <begin position="206"/>
        <end position="227"/>
    </location>
</feature>
<keyword evidence="2" id="KW-0732">Signal</keyword>
<dbReference type="CDD" id="cd02951">
    <property type="entry name" value="SoxW"/>
    <property type="match status" value="1"/>
</dbReference>
<name>A0ABP3Q310_9PROT</name>
<dbReference type="InterPro" id="IPR017941">
    <property type="entry name" value="Rieske_2Fe-2S"/>
</dbReference>
<gene>
    <name evidence="4" type="ORF">GCM10009416_16730</name>
</gene>
<evidence type="ECO:0000256" key="2">
    <source>
        <dbReference type="SAM" id="SignalP"/>
    </source>
</evidence>
<dbReference type="PROSITE" id="PS51296">
    <property type="entry name" value="RIESKE"/>
    <property type="match status" value="1"/>
</dbReference>
<dbReference type="Pfam" id="PF13098">
    <property type="entry name" value="Thioredoxin_2"/>
    <property type="match status" value="1"/>
</dbReference>
<reference evidence="5" key="1">
    <citation type="journal article" date="2019" name="Int. J. Syst. Evol. Microbiol.">
        <title>The Global Catalogue of Microorganisms (GCM) 10K type strain sequencing project: providing services to taxonomists for standard genome sequencing and annotation.</title>
        <authorList>
            <consortium name="The Broad Institute Genomics Platform"/>
            <consortium name="The Broad Institute Genome Sequencing Center for Infectious Disease"/>
            <person name="Wu L."/>
            <person name="Ma J."/>
        </authorList>
    </citation>
    <scope>NUCLEOTIDE SEQUENCE [LARGE SCALE GENOMIC DNA]</scope>
    <source>
        <strain evidence="5">JCM 9933</strain>
    </source>
</reference>
<dbReference type="EMBL" id="BAAAFZ010000017">
    <property type="protein sequence ID" value="GAA0578919.1"/>
    <property type="molecule type" value="Genomic_DNA"/>
</dbReference>
<dbReference type="InterPro" id="IPR041737">
    <property type="entry name" value="SoxW"/>
</dbReference>
<keyword evidence="5" id="KW-1185">Reference proteome</keyword>
<evidence type="ECO:0000256" key="1">
    <source>
        <dbReference type="SAM" id="MobiDB-lite"/>
    </source>
</evidence>
<protein>
    <submittedName>
        <fullName evidence="4">Thioredoxin family protein</fullName>
    </submittedName>
</protein>
<sequence>MRRVAAIPLSRRGLSVLVLAVAPTGLSRAAPVRTELGYTQDWFAESFLDLPEDLKEATAAGQRLAVVFEQRGCPYCIEMHTDHLVEPAIEGFVRPRFRFVQLDLHGARRVTDFDGQVMEERQLARKWRVVFTPTIVFFPERLPDPPRPGREIEVARMPGLMKKPEFLGIFSYVAEHGYVDRTSFRSWWDQRGPACGSQLEAAPPVTQSGPAPASGPASTPQSPESCP</sequence>
<evidence type="ECO:0000313" key="5">
    <source>
        <dbReference type="Proteomes" id="UP001501588"/>
    </source>
</evidence>
<evidence type="ECO:0000313" key="4">
    <source>
        <dbReference type="EMBL" id="GAA0578919.1"/>
    </source>
</evidence>
<evidence type="ECO:0000259" key="3">
    <source>
        <dbReference type="PROSITE" id="PS51296"/>
    </source>
</evidence>